<dbReference type="EMBL" id="CASHSV030000409">
    <property type="protein sequence ID" value="CAJ2661966.1"/>
    <property type="molecule type" value="Genomic_DNA"/>
</dbReference>
<protein>
    <submittedName>
        <fullName evidence="1">Uncharacterized protein</fullName>
    </submittedName>
</protein>
<comment type="caution">
    <text evidence="1">The sequence shown here is derived from an EMBL/GenBank/DDBJ whole genome shotgun (WGS) entry which is preliminary data.</text>
</comment>
<proteinExistence type="predicted"/>
<keyword evidence="2" id="KW-1185">Reference proteome</keyword>
<gene>
    <name evidence="1" type="ORF">MILVUS5_LOCUS27591</name>
</gene>
<dbReference type="Proteomes" id="UP001177021">
    <property type="component" value="Unassembled WGS sequence"/>
</dbReference>
<accession>A0ACB0L0C2</accession>
<sequence length="52" mass="6056">MKLLLNSKLLMMLYSKCGDLECLDYIIQFNDDVVEVNHMIGMCIFMHPFVVS</sequence>
<name>A0ACB0L0C2_TRIPR</name>
<reference evidence="1" key="1">
    <citation type="submission" date="2023-10" db="EMBL/GenBank/DDBJ databases">
        <authorList>
            <person name="Rodriguez Cubillos JULIANA M."/>
            <person name="De Vega J."/>
        </authorList>
    </citation>
    <scope>NUCLEOTIDE SEQUENCE</scope>
</reference>
<evidence type="ECO:0000313" key="2">
    <source>
        <dbReference type="Proteomes" id="UP001177021"/>
    </source>
</evidence>
<organism evidence="1 2">
    <name type="scientific">Trifolium pratense</name>
    <name type="common">Red clover</name>
    <dbReference type="NCBI Taxonomy" id="57577"/>
    <lineage>
        <taxon>Eukaryota</taxon>
        <taxon>Viridiplantae</taxon>
        <taxon>Streptophyta</taxon>
        <taxon>Embryophyta</taxon>
        <taxon>Tracheophyta</taxon>
        <taxon>Spermatophyta</taxon>
        <taxon>Magnoliopsida</taxon>
        <taxon>eudicotyledons</taxon>
        <taxon>Gunneridae</taxon>
        <taxon>Pentapetalae</taxon>
        <taxon>rosids</taxon>
        <taxon>fabids</taxon>
        <taxon>Fabales</taxon>
        <taxon>Fabaceae</taxon>
        <taxon>Papilionoideae</taxon>
        <taxon>50 kb inversion clade</taxon>
        <taxon>NPAAA clade</taxon>
        <taxon>Hologalegina</taxon>
        <taxon>IRL clade</taxon>
        <taxon>Trifolieae</taxon>
        <taxon>Trifolium</taxon>
    </lineage>
</organism>
<evidence type="ECO:0000313" key="1">
    <source>
        <dbReference type="EMBL" id="CAJ2661966.1"/>
    </source>
</evidence>